<proteinExistence type="predicted"/>
<dbReference type="OrthoDB" id="8452228at2"/>
<dbReference type="CDD" id="cd08054">
    <property type="entry name" value="gp6"/>
    <property type="match status" value="1"/>
</dbReference>
<evidence type="ECO:0000313" key="1">
    <source>
        <dbReference type="EMBL" id="POF62154.1"/>
    </source>
</evidence>
<sequence>MYSTVSVVTPPAVEPVTVQVLQQHARIDYDYDNTLLAMYLTGARQAVEQFLGRALITQTLRWVMAHQAPINQFPLVPFTAYIFPLWMPYSMLFQRPIELPRAPVQAVSSISVGEWGQADTVLSTDQYSLDLTTDPARVRLHAGVATLPSDHIAIEFVAGYGADGTSVPLPIQLAILMMATFLYEHRGDDGGEMPEAVKNLLWPYRLYTFGDADA</sequence>
<dbReference type="InterPro" id="IPR006450">
    <property type="entry name" value="Phage_HK97_gp6-like"/>
</dbReference>
<dbReference type="Proteomes" id="UP000237344">
    <property type="component" value="Unassembled WGS sequence"/>
</dbReference>
<name>A0A2S3VZT6_9PROT</name>
<reference evidence="1 2" key="1">
    <citation type="submission" date="2018-01" db="EMBL/GenBank/DDBJ databases">
        <title>Draft Genome Sequence of Komagataeibacter maltaceti LMG 1529, a Vinegar Producing Acetic Acid Bacterium Isolated from Malt Vinegar Brewery Acetifiers.</title>
        <authorList>
            <person name="Zhang Q."/>
            <person name="Hollensteiner J."/>
            <person name="Poehlein A."/>
            <person name="Daniel R."/>
        </authorList>
    </citation>
    <scope>NUCLEOTIDE SEQUENCE [LARGE SCALE GENOMIC DNA]</scope>
    <source>
        <strain evidence="1 2">LMG 1529</strain>
    </source>
</reference>
<dbReference type="Pfam" id="PF05135">
    <property type="entry name" value="Phage_connect_1"/>
    <property type="match status" value="1"/>
</dbReference>
<dbReference type="InterPro" id="IPR011738">
    <property type="entry name" value="Phage_CHP"/>
</dbReference>
<dbReference type="InterPro" id="IPR021146">
    <property type="entry name" value="Phage_gp6-like_head-tail"/>
</dbReference>
<comment type="caution">
    <text evidence="1">The sequence shown here is derived from an EMBL/GenBank/DDBJ whole genome shotgun (WGS) entry which is preliminary data.</text>
</comment>
<dbReference type="AlphaFoldDB" id="A0A2S3VZT6"/>
<gene>
    <name evidence="1" type="ORF">KMAL_21680</name>
</gene>
<evidence type="ECO:0008006" key="3">
    <source>
        <dbReference type="Google" id="ProtNLM"/>
    </source>
</evidence>
<dbReference type="EMBL" id="POTC01000031">
    <property type="protein sequence ID" value="POF62154.1"/>
    <property type="molecule type" value="Genomic_DNA"/>
</dbReference>
<organism evidence="1 2">
    <name type="scientific">Novacetimonas maltaceti</name>
    <dbReference type="NCBI Taxonomy" id="1203393"/>
    <lineage>
        <taxon>Bacteria</taxon>
        <taxon>Pseudomonadati</taxon>
        <taxon>Pseudomonadota</taxon>
        <taxon>Alphaproteobacteria</taxon>
        <taxon>Acetobacterales</taxon>
        <taxon>Acetobacteraceae</taxon>
        <taxon>Novacetimonas</taxon>
    </lineage>
</organism>
<dbReference type="NCBIfam" id="TIGR01560">
    <property type="entry name" value="put_DNA_pack"/>
    <property type="match status" value="1"/>
</dbReference>
<evidence type="ECO:0000313" key="2">
    <source>
        <dbReference type="Proteomes" id="UP000237344"/>
    </source>
</evidence>
<keyword evidence="2" id="KW-1185">Reference proteome</keyword>
<dbReference type="Gene3D" id="1.10.3230.30">
    <property type="entry name" value="Phage gp6-like head-tail connector protein"/>
    <property type="match status" value="1"/>
</dbReference>
<dbReference type="NCBIfam" id="TIGR02215">
    <property type="entry name" value="phage_chp_gp8"/>
    <property type="match status" value="2"/>
</dbReference>
<accession>A0A2S3VZT6</accession>
<protein>
    <recommendedName>
        <fullName evidence="3">Phage gp6-like head-tail connector protein</fullName>
    </recommendedName>
</protein>
<dbReference type="RefSeq" id="WP_110095736.1">
    <property type="nucleotide sequence ID" value="NZ_NKUE01000024.1"/>
</dbReference>